<proteinExistence type="predicted"/>
<comment type="caution">
    <text evidence="1">The sequence shown here is derived from an EMBL/GenBank/DDBJ whole genome shotgun (WGS) entry which is preliminary data.</text>
</comment>
<dbReference type="Gene3D" id="2.60.40.1120">
    <property type="entry name" value="Carboxypeptidase-like, regulatory domain"/>
    <property type="match status" value="1"/>
</dbReference>
<dbReference type="Proteomes" id="UP000270620">
    <property type="component" value="Unassembled WGS sequence"/>
</dbReference>
<sequence length="269" mass="30769">MILKHILLFTFLLLTALVFSQNSRIEIEGVIVSNHNDVEGVTVYNLTTQKGTITKANGHFSLQVAEHDILEISALQFLPQTVRVTKQTIETGILRILLTEKVNSLDEVLVFSSDLTGLLDVDVENVEEIEVNPLANMSLGDIKNMNFEIDHLTKVDNQLMKQGQFYNGVDFAALLSLFFKRKKKPIKNYRTYEPKKISYPKDISNKYSNQFIANQFGVPKDEVEAFYAFCYRKGFDDTLLLPKNEVYLLEYFSKMSQKYVSENNTVGKD</sequence>
<name>A0A428K6X0_9FLAO</name>
<dbReference type="EMBL" id="RWBG01000001">
    <property type="protein sequence ID" value="RSK42010.1"/>
    <property type="molecule type" value="Genomic_DNA"/>
</dbReference>
<organism evidence="1 2">
    <name type="scientific">Mangrovimonas spongiae</name>
    <dbReference type="NCBI Taxonomy" id="2494697"/>
    <lineage>
        <taxon>Bacteria</taxon>
        <taxon>Pseudomonadati</taxon>
        <taxon>Bacteroidota</taxon>
        <taxon>Flavobacteriia</taxon>
        <taxon>Flavobacteriales</taxon>
        <taxon>Flavobacteriaceae</taxon>
        <taxon>Mangrovimonas</taxon>
    </lineage>
</organism>
<evidence type="ECO:0008006" key="3">
    <source>
        <dbReference type="Google" id="ProtNLM"/>
    </source>
</evidence>
<dbReference type="SUPFAM" id="SSF49464">
    <property type="entry name" value="Carboxypeptidase regulatory domain-like"/>
    <property type="match status" value="1"/>
</dbReference>
<protein>
    <recommendedName>
        <fullName evidence="3">Carboxypeptidase-like regulatory domain-containing protein</fullName>
    </recommendedName>
</protein>
<evidence type="ECO:0000313" key="1">
    <source>
        <dbReference type="EMBL" id="RSK42010.1"/>
    </source>
</evidence>
<dbReference type="Pfam" id="PF13715">
    <property type="entry name" value="CarbopepD_reg_2"/>
    <property type="match status" value="1"/>
</dbReference>
<evidence type="ECO:0000313" key="2">
    <source>
        <dbReference type="Proteomes" id="UP000270620"/>
    </source>
</evidence>
<reference evidence="1 2" key="1">
    <citation type="submission" date="2018-12" db="EMBL/GenBank/DDBJ databases">
        <title>Mangrovimonas spongiae sp. nov., a novel member of the genus Mangrovimonas isolated from marine sponge.</title>
        <authorList>
            <person name="Zhuang L."/>
            <person name="Luo L."/>
        </authorList>
    </citation>
    <scope>NUCLEOTIDE SEQUENCE [LARGE SCALE GENOMIC DNA]</scope>
    <source>
        <strain evidence="1 2">HN-E26</strain>
    </source>
</reference>
<accession>A0A428K6X0</accession>
<keyword evidence="2" id="KW-1185">Reference proteome</keyword>
<dbReference type="InterPro" id="IPR008969">
    <property type="entry name" value="CarboxyPept-like_regulatory"/>
</dbReference>
<dbReference type="AlphaFoldDB" id="A0A428K6X0"/>
<gene>
    <name evidence="1" type="ORF">EJA19_03775</name>
</gene>